<name>A0ACC0BZS7_CATRO</name>
<evidence type="ECO:0000313" key="1">
    <source>
        <dbReference type="EMBL" id="KAI5678074.1"/>
    </source>
</evidence>
<accession>A0ACC0BZS7</accession>
<protein>
    <submittedName>
        <fullName evidence="1">Uncharacterized protein</fullName>
    </submittedName>
</protein>
<comment type="caution">
    <text evidence="1">The sequence shown here is derived from an EMBL/GenBank/DDBJ whole genome shotgun (WGS) entry which is preliminary data.</text>
</comment>
<sequence length="804" mass="92465">MLDKRVLVTTLRLLHHLVLNTFDERFTSKEFHACGIFEFFNQVKLHIDATTTADISWEQSLAQRILSVYEMYLSKSRSEYKEYLSESGSRMTSAESDDSFSFNTYYGRWGRSAEFLLVEGNDGFSDAAYLAAINSFKQVLELFCHPDTFLPSDLENLTSFLLQEVLSSFGSFRLRYLKENIWSFIHLAIIIKVAGTGIPRPGTSHLNDTLVDADSDLVGLDDDLIKIKDHLTGLPSKLRIIPIVGMGGAGKTTLARRVYEDPLIVHHFYVRVWITVSQEYRLRDVLLGLLRSVTLLTDDVSKERDEELAGRLYRSLKQKRYLIVMDDIWSTKVWDDMKRLFPNDINGSRILLTTRLMEVASYASPDHPPYHMNFLSIQDSWRLLLKKVFVIEICPPQLVDIGKQIAEKCQGLPLAIIVIAGYLSKISKTKDSWKNVAKRVSSLISGTQDHILDILGLSFKYLPQHLKACFLYMGTFPKNSEIPVKKLLRLWIAVGFVQPKWPKSLEEEAEKYLEDLVSRSLIMVKTRKLGGKVKACGIHDVLWDLTLREVEKQGEYIYGMRRLGLDSYFHIPNQRENLMRLTFSFFHFDHYFESHFRLSSASFKLLRVIFYKLSNLETLINHHLLAVDKNGLFRLPNMQTLSTISSVCCSKEVFSRVPNLKELKVHEIGEVSSIDEHLLNCLQNLVSLHQLENLSLYCSDILPPSIKQLTLKGTHLLWTEMNTLALLPNLEVLKLKKNSFKGPVWEQLCDGGFPRLRFLLLKSLDLEHCEASCHHFSNLEFLVLKNCIFLHEIPPVLVIYICCR</sequence>
<keyword evidence="2" id="KW-1185">Reference proteome</keyword>
<dbReference type="Proteomes" id="UP001060085">
    <property type="component" value="Linkage Group LG02"/>
</dbReference>
<reference evidence="2" key="1">
    <citation type="journal article" date="2023" name="Nat. Plants">
        <title>Single-cell RNA sequencing provides a high-resolution roadmap for understanding the multicellular compartmentation of specialized metabolism.</title>
        <authorList>
            <person name="Sun S."/>
            <person name="Shen X."/>
            <person name="Li Y."/>
            <person name="Li Y."/>
            <person name="Wang S."/>
            <person name="Li R."/>
            <person name="Zhang H."/>
            <person name="Shen G."/>
            <person name="Guo B."/>
            <person name="Wei J."/>
            <person name="Xu J."/>
            <person name="St-Pierre B."/>
            <person name="Chen S."/>
            <person name="Sun C."/>
        </authorList>
    </citation>
    <scope>NUCLEOTIDE SEQUENCE [LARGE SCALE GENOMIC DNA]</scope>
</reference>
<dbReference type="EMBL" id="CM044702">
    <property type="protein sequence ID" value="KAI5678074.1"/>
    <property type="molecule type" value="Genomic_DNA"/>
</dbReference>
<proteinExistence type="predicted"/>
<gene>
    <name evidence="1" type="ORF">M9H77_09024</name>
</gene>
<evidence type="ECO:0000313" key="2">
    <source>
        <dbReference type="Proteomes" id="UP001060085"/>
    </source>
</evidence>
<organism evidence="1 2">
    <name type="scientific">Catharanthus roseus</name>
    <name type="common">Madagascar periwinkle</name>
    <name type="synonym">Vinca rosea</name>
    <dbReference type="NCBI Taxonomy" id="4058"/>
    <lineage>
        <taxon>Eukaryota</taxon>
        <taxon>Viridiplantae</taxon>
        <taxon>Streptophyta</taxon>
        <taxon>Embryophyta</taxon>
        <taxon>Tracheophyta</taxon>
        <taxon>Spermatophyta</taxon>
        <taxon>Magnoliopsida</taxon>
        <taxon>eudicotyledons</taxon>
        <taxon>Gunneridae</taxon>
        <taxon>Pentapetalae</taxon>
        <taxon>asterids</taxon>
        <taxon>lamiids</taxon>
        <taxon>Gentianales</taxon>
        <taxon>Apocynaceae</taxon>
        <taxon>Rauvolfioideae</taxon>
        <taxon>Vinceae</taxon>
        <taxon>Catharanthinae</taxon>
        <taxon>Catharanthus</taxon>
    </lineage>
</organism>